<sequence>MDISFIILNYNSAGLLKNSLNSIINFGVGDLRYEIIVVDNASNDGVKKMLVDNFSNVIFIESKKNRGMGGGNNLGIKQAKGKYVAILNPDTMALDNAFAKLFNFMEANPKIGICGPQAVNPDKSLQYTRCRFHKFVTPVYRRTPLQKFSFVKKELDLFLTKDKDYQEAMPADWLFGFCLFARRDVIEKINMFDERFFLGFEDTDLCRKAWAAGYEVWYYPKAKLIHYPHRFSGERSFFLGLDKPAVRIHIASWFKYFWKYRKQQLTINR</sequence>
<evidence type="ECO:0000313" key="2">
    <source>
        <dbReference type="EMBL" id="PIR94904.1"/>
    </source>
</evidence>
<dbReference type="Gene3D" id="3.90.550.10">
    <property type="entry name" value="Spore Coat Polysaccharide Biosynthesis Protein SpsA, Chain A"/>
    <property type="match status" value="1"/>
</dbReference>
<protein>
    <recommendedName>
        <fullName evidence="1">Glycosyltransferase 2-like domain-containing protein</fullName>
    </recommendedName>
</protein>
<dbReference type="Pfam" id="PF00535">
    <property type="entry name" value="Glycos_transf_2"/>
    <property type="match status" value="1"/>
</dbReference>
<evidence type="ECO:0000313" key="3">
    <source>
        <dbReference type="Proteomes" id="UP000228614"/>
    </source>
</evidence>
<dbReference type="CDD" id="cd04186">
    <property type="entry name" value="GT_2_like_c"/>
    <property type="match status" value="1"/>
</dbReference>
<dbReference type="AlphaFoldDB" id="A0A2H0V719"/>
<dbReference type="EMBL" id="PFAN01000082">
    <property type="protein sequence ID" value="PIR94904.1"/>
    <property type="molecule type" value="Genomic_DNA"/>
</dbReference>
<feature type="domain" description="Glycosyltransferase 2-like" evidence="1">
    <location>
        <begin position="4"/>
        <end position="144"/>
    </location>
</feature>
<dbReference type="Proteomes" id="UP000228614">
    <property type="component" value="Unassembled WGS sequence"/>
</dbReference>
<evidence type="ECO:0000259" key="1">
    <source>
        <dbReference type="Pfam" id="PF00535"/>
    </source>
</evidence>
<name>A0A2H0V719_9BACT</name>
<organism evidence="2 3">
    <name type="scientific">Candidatus Falkowbacteria bacterium CG10_big_fil_rev_8_21_14_0_10_37_6</name>
    <dbReference type="NCBI Taxonomy" id="1974563"/>
    <lineage>
        <taxon>Bacteria</taxon>
        <taxon>Candidatus Falkowiibacteriota</taxon>
    </lineage>
</organism>
<dbReference type="PANTHER" id="PTHR43179:SF7">
    <property type="entry name" value="RHAMNOSYLTRANSFERASE WBBL"/>
    <property type="match status" value="1"/>
</dbReference>
<dbReference type="SUPFAM" id="SSF53448">
    <property type="entry name" value="Nucleotide-diphospho-sugar transferases"/>
    <property type="match status" value="1"/>
</dbReference>
<accession>A0A2H0V719</accession>
<dbReference type="InterPro" id="IPR029044">
    <property type="entry name" value="Nucleotide-diphossugar_trans"/>
</dbReference>
<comment type="caution">
    <text evidence="2">The sequence shown here is derived from an EMBL/GenBank/DDBJ whole genome shotgun (WGS) entry which is preliminary data.</text>
</comment>
<dbReference type="InterPro" id="IPR001173">
    <property type="entry name" value="Glyco_trans_2-like"/>
</dbReference>
<proteinExistence type="predicted"/>
<gene>
    <name evidence="2" type="ORF">COT95_01600</name>
</gene>
<dbReference type="PANTHER" id="PTHR43179">
    <property type="entry name" value="RHAMNOSYLTRANSFERASE WBBL"/>
    <property type="match status" value="1"/>
</dbReference>
<reference evidence="3" key="1">
    <citation type="submission" date="2017-09" db="EMBL/GenBank/DDBJ databases">
        <title>Depth-based differentiation of microbial function through sediment-hosted aquifers and enrichment of novel symbionts in the deep terrestrial subsurface.</title>
        <authorList>
            <person name="Probst A.J."/>
            <person name="Ladd B."/>
            <person name="Jarett J.K."/>
            <person name="Geller-Mcgrath D.E."/>
            <person name="Sieber C.M.K."/>
            <person name="Emerson J.B."/>
            <person name="Anantharaman K."/>
            <person name="Thomas B.C."/>
            <person name="Malmstrom R."/>
            <person name="Stieglmeier M."/>
            <person name="Klingl A."/>
            <person name="Woyke T."/>
            <person name="Ryan C.M."/>
            <person name="Banfield J.F."/>
        </authorList>
    </citation>
    <scope>NUCLEOTIDE SEQUENCE [LARGE SCALE GENOMIC DNA]</scope>
</reference>